<dbReference type="InterPro" id="IPR000626">
    <property type="entry name" value="Ubiquitin-like_dom"/>
</dbReference>
<dbReference type="GO" id="GO:0006511">
    <property type="term" value="P:ubiquitin-dependent protein catabolic process"/>
    <property type="evidence" value="ECO:0007669"/>
    <property type="project" value="TreeGrafter"/>
</dbReference>
<proteinExistence type="predicted"/>
<evidence type="ECO:0000259" key="1">
    <source>
        <dbReference type="PROSITE" id="PS50053"/>
    </source>
</evidence>
<sequence length="155" mass="17576">MATVLVSWINTLSFLMNPEDRVRKLNEHIRSLTKIPVIDQELLLNEKPLKQQKKLSDYGLDKSNTIHLVLRVAQMSDAEVSLNLVDVEGNHHPLKAKRSNSVKQVRKRVQQHTGVKPSHQVIVCNGKKLENGKTMAEYGIKNGTMLFMTFFCKAG</sequence>
<protein>
    <submittedName>
        <fullName evidence="3">Ubiquitin D</fullName>
    </submittedName>
</protein>
<dbReference type="CTD" id="10537"/>
<evidence type="ECO:0000313" key="2">
    <source>
        <dbReference type="Proteomes" id="UP000515159"/>
    </source>
</evidence>
<organism evidence="2 3">
    <name type="scientific">Geotrypetes seraphini</name>
    <name type="common">Gaboon caecilian</name>
    <name type="synonym">Caecilia seraphini</name>
    <dbReference type="NCBI Taxonomy" id="260995"/>
    <lineage>
        <taxon>Eukaryota</taxon>
        <taxon>Metazoa</taxon>
        <taxon>Chordata</taxon>
        <taxon>Craniata</taxon>
        <taxon>Vertebrata</taxon>
        <taxon>Euteleostomi</taxon>
        <taxon>Amphibia</taxon>
        <taxon>Gymnophiona</taxon>
        <taxon>Geotrypetes</taxon>
    </lineage>
</organism>
<feature type="domain" description="Ubiquitin-like" evidence="1">
    <location>
        <begin position="2"/>
        <end position="71"/>
    </location>
</feature>
<dbReference type="GO" id="GO:0043123">
    <property type="term" value="P:positive regulation of canonical NF-kappaB signal transduction"/>
    <property type="evidence" value="ECO:0007669"/>
    <property type="project" value="TreeGrafter"/>
</dbReference>
<dbReference type="SMART" id="SM00213">
    <property type="entry name" value="UBQ"/>
    <property type="match status" value="2"/>
</dbReference>
<dbReference type="FunCoup" id="A0A6P8QQS9">
    <property type="interactions" value="11"/>
</dbReference>
<dbReference type="InterPro" id="IPR029071">
    <property type="entry name" value="Ubiquitin-like_domsf"/>
</dbReference>
<dbReference type="GO" id="GO:0016567">
    <property type="term" value="P:protein ubiquitination"/>
    <property type="evidence" value="ECO:0007669"/>
    <property type="project" value="TreeGrafter"/>
</dbReference>
<dbReference type="KEGG" id="gsh:117355451"/>
<name>A0A6P8QQS9_GEOSA</name>
<dbReference type="Proteomes" id="UP000515159">
    <property type="component" value="Chromosome 2"/>
</dbReference>
<dbReference type="GO" id="GO:0070628">
    <property type="term" value="F:proteasome binding"/>
    <property type="evidence" value="ECO:0007669"/>
    <property type="project" value="InterPro"/>
</dbReference>
<dbReference type="GO" id="GO:0034612">
    <property type="term" value="P:response to tumor necrosis factor"/>
    <property type="evidence" value="ECO:0007669"/>
    <property type="project" value="InterPro"/>
</dbReference>
<dbReference type="InterPro" id="IPR019956">
    <property type="entry name" value="Ubiquitin_dom"/>
</dbReference>
<dbReference type="GO" id="GO:0043065">
    <property type="term" value="P:positive regulation of apoptotic process"/>
    <property type="evidence" value="ECO:0007669"/>
    <property type="project" value="TreeGrafter"/>
</dbReference>
<dbReference type="RefSeq" id="XP_033789898.1">
    <property type="nucleotide sequence ID" value="XM_033934007.1"/>
</dbReference>
<evidence type="ECO:0000313" key="3">
    <source>
        <dbReference type="RefSeq" id="XP_033789898.1"/>
    </source>
</evidence>
<dbReference type="PRINTS" id="PR00348">
    <property type="entry name" value="UBIQUITIN"/>
</dbReference>
<feature type="domain" description="Ubiquitin-like" evidence="1">
    <location>
        <begin position="80"/>
        <end position="155"/>
    </location>
</feature>
<dbReference type="InParanoid" id="A0A6P8QQS9"/>
<dbReference type="GeneID" id="117355451"/>
<dbReference type="Pfam" id="PF00240">
    <property type="entry name" value="ubiquitin"/>
    <property type="match status" value="2"/>
</dbReference>
<dbReference type="InterPro" id="IPR042969">
    <property type="entry name" value="Ubiquitin_D"/>
</dbReference>
<dbReference type="AlphaFoldDB" id="A0A6P8QQS9"/>
<dbReference type="Gene3D" id="3.10.20.90">
    <property type="entry name" value="Phosphatidylinositol 3-kinase Catalytic Subunit, Chain A, domain 1"/>
    <property type="match status" value="2"/>
</dbReference>
<dbReference type="SUPFAM" id="SSF54236">
    <property type="entry name" value="Ubiquitin-like"/>
    <property type="match status" value="2"/>
</dbReference>
<dbReference type="PANTHER" id="PTHR47731">
    <property type="entry name" value="UBIQUITIN D"/>
    <property type="match status" value="1"/>
</dbReference>
<dbReference type="OrthoDB" id="428577at2759"/>
<accession>A0A6P8QQS9</accession>
<dbReference type="GO" id="GO:0034341">
    <property type="term" value="P:response to type II interferon"/>
    <property type="evidence" value="ECO:0007669"/>
    <property type="project" value="TreeGrafter"/>
</dbReference>
<reference evidence="3" key="1">
    <citation type="submission" date="2025-08" db="UniProtKB">
        <authorList>
            <consortium name="RefSeq"/>
        </authorList>
    </citation>
    <scope>IDENTIFICATION</scope>
</reference>
<keyword evidence="2" id="KW-1185">Reference proteome</keyword>
<dbReference type="PROSITE" id="PS50053">
    <property type="entry name" value="UBIQUITIN_2"/>
    <property type="match status" value="2"/>
</dbReference>
<dbReference type="GO" id="GO:0005634">
    <property type="term" value="C:nucleus"/>
    <property type="evidence" value="ECO:0007669"/>
    <property type="project" value="TreeGrafter"/>
</dbReference>
<dbReference type="PANTHER" id="PTHR47731:SF1">
    <property type="entry name" value="UBIQUITIN D"/>
    <property type="match status" value="1"/>
</dbReference>
<gene>
    <name evidence="3" type="primary">UBD</name>
</gene>